<protein>
    <submittedName>
        <fullName evidence="2">Helix-turn-helix transcriptional regulator</fullName>
    </submittedName>
</protein>
<dbReference type="RefSeq" id="WP_062973304.1">
    <property type="nucleotide sequence ID" value="NZ_JAAXOS010000012.1"/>
</dbReference>
<comment type="caution">
    <text evidence="2">The sequence shown here is derived from an EMBL/GenBank/DDBJ whole genome shotgun (WGS) entry which is preliminary data.</text>
</comment>
<dbReference type="PROSITE" id="PS50943">
    <property type="entry name" value="HTH_CROC1"/>
    <property type="match status" value="1"/>
</dbReference>
<dbReference type="SMART" id="SM00530">
    <property type="entry name" value="HTH_XRE"/>
    <property type="match status" value="1"/>
</dbReference>
<name>A0A7X6L7G2_9NOCA</name>
<sequence>MTNSVQQAREALGERLRGLRQSAGLSGSELARRAGWHQTRVPKIEYGKTKPSVVDIQVWCSLTGAESEMPDLIATLQNIEAAYREWRRTLSGGTKQKQHEILRLMQQSKVMRVYQPMLIPGLLQTAEYAAAILRRSIKFHGIPDDLDEGVAKRLDRQQILYLGDRRFHILMGEQALYNKVGGPSVMAGQLDRLLAAMGLPRVNFGIVPSSAELPMQVTNFVMFDERRVTVEAITAELTITQPREIKVYHRTFDLLAGQSVTGEKARELIHRALEARHGDSN</sequence>
<dbReference type="SUPFAM" id="SSF47413">
    <property type="entry name" value="lambda repressor-like DNA-binding domains"/>
    <property type="match status" value="1"/>
</dbReference>
<evidence type="ECO:0000313" key="2">
    <source>
        <dbReference type="EMBL" id="NKY29286.1"/>
    </source>
</evidence>
<accession>A0A7X6L7G2</accession>
<feature type="domain" description="HTH cro/C1-type" evidence="1">
    <location>
        <begin position="16"/>
        <end position="72"/>
    </location>
</feature>
<dbReference type="Pfam" id="PF19054">
    <property type="entry name" value="DUF5753"/>
    <property type="match status" value="1"/>
</dbReference>
<dbReference type="EMBL" id="JAAXOS010000012">
    <property type="protein sequence ID" value="NKY29286.1"/>
    <property type="molecule type" value="Genomic_DNA"/>
</dbReference>
<dbReference type="GO" id="GO:0003677">
    <property type="term" value="F:DNA binding"/>
    <property type="evidence" value="ECO:0007669"/>
    <property type="project" value="InterPro"/>
</dbReference>
<organism evidence="2 3">
    <name type="scientific">Nocardia gamkensis</name>
    <dbReference type="NCBI Taxonomy" id="352869"/>
    <lineage>
        <taxon>Bacteria</taxon>
        <taxon>Bacillati</taxon>
        <taxon>Actinomycetota</taxon>
        <taxon>Actinomycetes</taxon>
        <taxon>Mycobacteriales</taxon>
        <taxon>Nocardiaceae</taxon>
        <taxon>Nocardia</taxon>
    </lineage>
</organism>
<dbReference type="Pfam" id="PF13560">
    <property type="entry name" value="HTH_31"/>
    <property type="match status" value="1"/>
</dbReference>
<dbReference type="InterPro" id="IPR043917">
    <property type="entry name" value="DUF5753"/>
</dbReference>
<evidence type="ECO:0000259" key="1">
    <source>
        <dbReference type="PROSITE" id="PS50943"/>
    </source>
</evidence>
<dbReference type="InterPro" id="IPR010982">
    <property type="entry name" value="Lambda_DNA-bd_dom_sf"/>
</dbReference>
<dbReference type="Gene3D" id="1.10.260.40">
    <property type="entry name" value="lambda repressor-like DNA-binding domains"/>
    <property type="match status" value="1"/>
</dbReference>
<dbReference type="InterPro" id="IPR001387">
    <property type="entry name" value="Cro/C1-type_HTH"/>
</dbReference>
<dbReference type="AlphaFoldDB" id="A0A7X6L7G2"/>
<dbReference type="CDD" id="cd00093">
    <property type="entry name" value="HTH_XRE"/>
    <property type="match status" value="1"/>
</dbReference>
<keyword evidence="3" id="KW-1185">Reference proteome</keyword>
<evidence type="ECO:0000313" key="3">
    <source>
        <dbReference type="Proteomes" id="UP000540698"/>
    </source>
</evidence>
<proteinExistence type="predicted"/>
<reference evidence="2 3" key="1">
    <citation type="submission" date="2020-04" db="EMBL/GenBank/DDBJ databases">
        <title>MicrobeNet Type strains.</title>
        <authorList>
            <person name="Nicholson A.C."/>
        </authorList>
    </citation>
    <scope>NUCLEOTIDE SEQUENCE [LARGE SCALE GENOMIC DNA]</scope>
    <source>
        <strain evidence="2 3">DSM 44956</strain>
    </source>
</reference>
<gene>
    <name evidence="2" type="ORF">HGB38_24140</name>
</gene>
<dbReference type="Proteomes" id="UP000540698">
    <property type="component" value="Unassembled WGS sequence"/>
</dbReference>